<name>A0ABZ2A218_STRNV</name>
<protein>
    <submittedName>
        <fullName evidence="1">Uncharacterized protein</fullName>
    </submittedName>
</protein>
<sequence length="114" mass="12583">MSTPETSRYVRLHVELVLEISDPEQLTAAALTRIASDDSMPDEERDHARSAVRGDEAEALAYLVEPSELVGDVPGVELAQASWSSEEIDYDPEAVEWDLDEEDEEDVLGRPGVV</sequence>
<reference evidence="1" key="1">
    <citation type="submission" date="2022-10" db="EMBL/GenBank/DDBJ databases">
        <title>The complete genomes of actinobacterial strains from the NBC collection.</title>
        <authorList>
            <person name="Joergensen T.S."/>
            <person name="Alvarez Arevalo M."/>
            <person name="Sterndorff E.B."/>
            <person name="Faurdal D."/>
            <person name="Vuksanovic O."/>
            <person name="Mourched A.-S."/>
            <person name="Charusanti P."/>
            <person name="Shaw S."/>
            <person name="Blin K."/>
            <person name="Weber T."/>
        </authorList>
    </citation>
    <scope>NUCLEOTIDE SEQUENCE</scope>
    <source>
        <strain evidence="1">NBC_01432</strain>
    </source>
</reference>
<evidence type="ECO:0000313" key="2">
    <source>
        <dbReference type="Proteomes" id="UP001432209"/>
    </source>
</evidence>
<accession>A0ABZ2A218</accession>
<gene>
    <name evidence="1" type="ORF">OG442_15045</name>
</gene>
<dbReference type="EMBL" id="CP109495">
    <property type="protein sequence ID" value="WUX52750.1"/>
    <property type="molecule type" value="Genomic_DNA"/>
</dbReference>
<proteinExistence type="predicted"/>
<dbReference type="Proteomes" id="UP001432209">
    <property type="component" value="Chromosome"/>
</dbReference>
<evidence type="ECO:0000313" key="1">
    <source>
        <dbReference type="EMBL" id="WUX52750.1"/>
    </source>
</evidence>
<keyword evidence="2" id="KW-1185">Reference proteome</keyword>
<dbReference type="RefSeq" id="WP_079127792.1">
    <property type="nucleotide sequence ID" value="NZ_CP109495.1"/>
</dbReference>
<organism evidence="1 2">
    <name type="scientific">Streptomyces niveus</name>
    <name type="common">Streptomyces spheroides</name>
    <dbReference type="NCBI Taxonomy" id="193462"/>
    <lineage>
        <taxon>Bacteria</taxon>
        <taxon>Bacillati</taxon>
        <taxon>Actinomycetota</taxon>
        <taxon>Actinomycetes</taxon>
        <taxon>Kitasatosporales</taxon>
        <taxon>Streptomycetaceae</taxon>
        <taxon>Streptomyces</taxon>
    </lineage>
</organism>